<dbReference type="PROSITE" id="PS51677">
    <property type="entry name" value="NODB"/>
    <property type="match status" value="1"/>
</dbReference>
<dbReference type="CDD" id="cd10917">
    <property type="entry name" value="CE4_NodB_like_6s_7s"/>
    <property type="match status" value="1"/>
</dbReference>
<evidence type="ECO:0000259" key="6">
    <source>
        <dbReference type="PROSITE" id="PS51677"/>
    </source>
</evidence>
<dbReference type="PROSITE" id="PS51257">
    <property type="entry name" value="PROKAR_LIPOPROTEIN"/>
    <property type="match status" value="1"/>
</dbReference>
<dbReference type="PANTHER" id="PTHR10587">
    <property type="entry name" value="GLYCOSYL TRANSFERASE-RELATED"/>
    <property type="match status" value="1"/>
</dbReference>
<dbReference type="Pfam" id="PF01522">
    <property type="entry name" value="Polysacc_deac_1"/>
    <property type="match status" value="1"/>
</dbReference>
<evidence type="ECO:0000256" key="1">
    <source>
        <dbReference type="ARBA" id="ARBA00022723"/>
    </source>
</evidence>
<dbReference type="GO" id="GO:0005975">
    <property type="term" value="P:carbohydrate metabolic process"/>
    <property type="evidence" value="ECO:0007669"/>
    <property type="project" value="InterPro"/>
</dbReference>
<evidence type="ECO:0000259" key="5">
    <source>
        <dbReference type="PROSITE" id="PS50234"/>
    </source>
</evidence>
<evidence type="ECO:0000256" key="3">
    <source>
        <dbReference type="SAM" id="MobiDB-lite"/>
    </source>
</evidence>
<dbReference type="EMBL" id="JACHXW010000011">
    <property type="protein sequence ID" value="MBB3153661.1"/>
    <property type="molecule type" value="Genomic_DNA"/>
</dbReference>
<comment type="caution">
    <text evidence="7">The sequence shown here is derived from an EMBL/GenBank/DDBJ whole genome shotgun (WGS) entry which is preliminary data.</text>
</comment>
<evidence type="ECO:0000256" key="2">
    <source>
        <dbReference type="ARBA" id="ARBA00022801"/>
    </source>
</evidence>
<protein>
    <submittedName>
        <fullName evidence="7">Peptidoglycan/xylan/chitin deacetylase (PgdA/CDA1 family)</fullName>
    </submittedName>
</protein>
<gene>
    <name evidence="7" type="ORF">FHS16_003736</name>
</gene>
<evidence type="ECO:0000256" key="4">
    <source>
        <dbReference type="SAM" id="SignalP"/>
    </source>
</evidence>
<dbReference type="Gene3D" id="3.20.20.370">
    <property type="entry name" value="Glycoside hydrolase/deacetylase"/>
    <property type="match status" value="1"/>
</dbReference>
<feature type="region of interest" description="Disordered" evidence="3">
    <location>
        <begin position="43"/>
        <end position="200"/>
    </location>
</feature>
<dbReference type="SUPFAM" id="SSF88713">
    <property type="entry name" value="Glycoside hydrolase/deacetylase"/>
    <property type="match status" value="1"/>
</dbReference>
<dbReference type="PROSITE" id="PS50234">
    <property type="entry name" value="VWFA"/>
    <property type="match status" value="1"/>
</dbReference>
<proteinExistence type="predicted"/>
<feature type="chain" id="PRO_5031279241" evidence="4">
    <location>
        <begin position="30"/>
        <end position="389"/>
    </location>
</feature>
<dbReference type="InterPro" id="IPR050248">
    <property type="entry name" value="Polysacc_deacetylase_ArnD"/>
</dbReference>
<dbReference type="PANTHER" id="PTHR10587:SF133">
    <property type="entry name" value="CHITIN DEACETYLASE 1-RELATED"/>
    <property type="match status" value="1"/>
</dbReference>
<dbReference type="GO" id="GO:0016020">
    <property type="term" value="C:membrane"/>
    <property type="evidence" value="ECO:0007669"/>
    <property type="project" value="TreeGrafter"/>
</dbReference>
<feature type="domain" description="NodB homology" evidence="6">
    <location>
        <begin position="202"/>
        <end position="383"/>
    </location>
</feature>
<keyword evidence="4" id="KW-0732">Signal</keyword>
<dbReference type="GO" id="GO:0016810">
    <property type="term" value="F:hydrolase activity, acting on carbon-nitrogen (but not peptide) bonds"/>
    <property type="evidence" value="ECO:0007669"/>
    <property type="project" value="InterPro"/>
</dbReference>
<keyword evidence="8" id="KW-1185">Reference proteome</keyword>
<feature type="compositionally biased region" description="Low complexity" evidence="3">
    <location>
        <begin position="146"/>
        <end position="163"/>
    </location>
</feature>
<sequence length="389" mass="41029">MKKARRKARNVVAGLFLTAVMIGVSGCSAGSSFSLSALLSGDKQPQVTGNAQQGPQTGSGTDGDGNSVIVGNAGGVDGAVEHGNLPGHTQSPKPDAQPSDQATEKPSSTVTNSPVTQATATPNPETTPQPEDTSTEQPIVTGTDHPASTPTGKPGATATPDAGNVDPKPDSPATSKPETPEADQLDKPDQHTPAIKPGKGEKFIALTFDDGPDQRYTNDILDILKEKGVKATFFVVGQQVKKNPEVLQRIAEEGHSIGNHTYNHKDLSKLNKQQIIEEIKTSDAAIKKAVGYTPVMVRAPYGAVSDTLKVLLKANNRDLISWNIDTRDWAGTSAADMSKMIKKEAKPNGIILMHSFGSKNIKNTVQALPGIIDDLVEMGYTLVTADQMI</sequence>
<feature type="domain" description="VWFA" evidence="5">
    <location>
        <begin position="204"/>
        <end position="279"/>
    </location>
</feature>
<keyword evidence="2" id="KW-0378">Hydrolase</keyword>
<feature type="compositionally biased region" description="Polar residues" evidence="3">
    <location>
        <begin position="43"/>
        <end position="59"/>
    </location>
</feature>
<feature type="signal peptide" evidence="4">
    <location>
        <begin position="1"/>
        <end position="29"/>
    </location>
</feature>
<accession>A0A7W5C9J9</accession>
<reference evidence="7 8" key="1">
    <citation type="submission" date="2020-08" db="EMBL/GenBank/DDBJ databases">
        <title>Genomic Encyclopedia of Type Strains, Phase III (KMG-III): the genomes of soil and plant-associated and newly described type strains.</title>
        <authorList>
            <person name="Whitman W."/>
        </authorList>
    </citation>
    <scope>NUCLEOTIDE SEQUENCE [LARGE SCALE GENOMIC DNA]</scope>
    <source>
        <strain evidence="7 8">CECT 8234</strain>
    </source>
</reference>
<dbReference type="GO" id="GO:0046872">
    <property type="term" value="F:metal ion binding"/>
    <property type="evidence" value="ECO:0007669"/>
    <property type="project" value="UniProtKB-KW"/>
</dbReference>
<feature type="compositionally biased region" description="Polar residues" evidence="3">
    <location>
        <begin position="87"/>
        <end position="140"/>
    </location>
</feature>
<dbReference type="InterPro" id="IPR011330">
    <property type="entry name" value="Glyco_hydro/deAcase_b/a-brl"/>
</dbReference>
<dbReference type="Proteomes" id="UP000518605">
    <property type="component" value="Unassembled WGS sequence"/>
</dbReference>
<dbReference type="RefSeq" id="WP_183565677.1">
    <property type="nucleotide sequence ID" value="NZ_CBCSLB010000010.1"/>
</dbReference>
<dbReference type="InterPro" id="IPR002035">
    <property type="entry name" value="VWF_A"/>
</dbReference>
<evidence type="ECO:0000313" key="7">
    <source>
        <dbReference type="EMBL" id="MBB3153661.1"/>
    </source>
</evidence>
<keyword evidence="1" id="KW-0479">Metal-binding</keyword>
<name>A0A7W5C9J9_9BACL</name>
<dbReference type="AlphaFoldDB" id="A0A7W5C9J9"/>
<organism evidence="7 8">
    <name type="scientific">Paenibacillus endophyticus</name>
    <dbReference type="NCBI Taxonomy" id="1294268"/>
    <lineage>
        <taxon>Bacteria</taxon>
        <taxon>Bacillati</taxon>
        <taxon>Bacillota</taxon>
        <taxon>Bacilli</taxon>
        <taxon>Bacillales</taxon>
        <taxon>Paenibacillaceae</taxon>
        <taxon>Paenibacillus</taxon>
    </lineage>
</organism>
<evidence type="ECO:0000313" key="8">
    <source>
        <dbReference type="Proteomes" id="UP000518605"/>
    </source>
</evidence>
<dbReference type="InterPro" id="IPR002509">
    <property type="entry name" value="NODB_dom"/>
</dbReference>